<dbReference type="Proteomes" id="UP000778578">
    <property type="component" value="Unassembled WGS sequence"/>
</dbReference>
<name>A0ABS7Q9A4_9ACTN</name>
<comment type="caution">
    <text evidence="1">The sequence shown here is derived from an EMBL/GenBank/DDBJ whole genome shotgun (WGS) entry which is preliminary data.</text>
</comment>
<evidence type="ECO:0000313" key="2">
    <source>
        <dbReference type="Proteomes" id="UP000778578"/>
    </source>
</evidence>
<evidence type="ECO:0000313" key="1">
    <source>
        <dbReference type="EMBL" id="MBY8879742.1"/>
    </source>
</evidence>
<reference evidence="1 2" key="1">
    <citation type="submission" date="2021-08" db="EMBL/GenBank/DDBJ databases">
        <title>WGS of actinomycetes from Thailand.</title>
        <authorList>
            <person name="Thawai C."/>
        </authorList>
    </citation>
    <scope>NUCLEOTIDE SEQUENCE [LARGE SCALE GENOMIC DNA]</scope>
    <source>
        <strain evidence="1 2">PLK6-54</strain>
    </source>
</reference>
<dbReference type="EMBL" id="JAINZZ010000023">
    <property type="protein sequence ID" value="MBY8879742.1"/>
    <property type="molecule type" value="Genomic_DNA"/>
</dbReference>
<protein>
    <submittedName>
        <fullName evidence="1">Uncharacterized protein</fullName>
    </submittedName>
</protein>
<sequence length="171" mass="19381">MSLPELDENPHTAVQLAVRAVQRAFWGDGDLRAAWPLLDPLLRRCWVMAWLAPQRGEVRRLGYDPDDVVEAFVADYPRHRLWSVFECGQVTFLEESAPADITTWGISAEPTVVGVDMELLALWPVPEDGTDQVADDAKCVPFLMRYDDEAGWRLLNFFSMDVPVPGWPPAW</sequence>
<keyword evidence="2" id="KW-1185">Reference proteome</keyword>
<accession>A0ABS7Q9A4</accession>
<organism evidence="1 2">
    <name type="scientific">Actinacidiphila acidipaludis</name>
    <dbReference type="NCBI Taxonomy" id="2873382"/>
    <lineage>
        <taxon>Bacteria</taxon>
        <taxon>Bacillati</taxon>
        <taxon>Actinomycetota</taxon>
        <taxon>Actinomycetes</taxon>
        <taxon>Kitasatosporales</taxon>
        <taxon>Streptomycetaceae</taxon>
        <taxon>Actinacidiphila</taxon>
    </lineage>
</organism>
<proteinExistence type="predicted"/>
<gene>
    <name evidence="1" type="ORF">K7862_19165</name>
</gene>
<dbReference type="RefSeq" id="WP_222964067.1">
    <property type="nucleotide sequence ID" value="NZ_JAINZZ010000023.1"/>
</dbReference>